<dbReference type="InterPro" id="IPR038662">
    <property type="entry name" value="ATP_synth_F0_csu_sf"/>
</dbReference>
<dbReference type="AlphaFoldDB" id="A0A1W6N3F2"/>
<protein>
    <recommendedName>
        <fullName evidence="12">ATP synthase subunit c</fullName>
    </recommendedName>
    <alternativeName>
        <fullName evidence="12">ATP synthase F(0) sector subunit c</fullName>
    </alternativeName>
    <alternativeName>
        <fullName evidence="12">F-type ATPase subunit c</fullName>
        <shortName evidence="12">F-ATPase subunit c</shortName>
    </alternativeName>
    <alternativeName>
        <fullName evidence="12">Lipid-binding protein</fullName>
    </alternativeName>
</protein>
<dbReference type="Gene3D" id="1.20.20.10">
    <property type="entry name" value="F1F0 ATP synthase subunit C"/>
    <property type="match status" value="1"/>
</dbReference>
<evidence type="ECO:0000256" key="7">
    <source>
        <dbReference type="ARBA" id="ARBA00022989"/>
    </source>
</evidence>
<dbReference type="KEGG" id="naf:GQ61_02320"/>
<dbReference type="HAMAP" id="MF_01396">
    <property type="entry name" value="ATP_synth_c_bact"/>
    <property type="match status" value="1"/>
</dbReference>
<dbReference type="Pfam" id="PF00137">
    <property type="entry name" value="ATP-synt_C"/>
    <property type="match status" value="1"/>
</dbReference>
<dbReference type="SUPFAM" id="SSF81333">
    <property type="entry name" value="F1F0 ATP synthase subunit C"/>
    <property type="match status" value="1"/>
</dbReference>
<evidence type="ECO:0000256" key="4">
    <source>
        <dbReference type="ARBA" id="ARBA00022547"/>
    </source>
</evidence>
<keyword evidence="4 12" id="KW-0138">CF(0)</keyword>
<evidence type="ECO:0000256" key="3">
    <source>
        <dbReference type="ARBA" id="ARBA00022448"/>
    </source>
</evidence>
<dbReference type="NCBIfam" id="NF005733">
    <property type="entry name" value="PRK07558.1"/>
    <property type="match status" value="1"/>
</dbReference>
<dbReference type="Proteomes" id="UP000237351">
    <property type="component" value="Chromosome"/>
</dbReference>
<keyword evidence="15" id="KW-1185">Reference proteome</keyword>
<keyword evidence="10 12" id="KW-0472">Membrane</keyword>
<keyword evidence="6 12" id="KW-0375">Hydrogen ion transport</keyword>
<dbReference type="PANTHER" id="PTHR10031:SF0">
    <property type="entry name" value="ATPASE PROTEIN 9"/>
    <property type="match status" value="1"/>
</dbReference>
<evidence type="ECO:0000256" key="1">
    <source>
        <dbReference type="ARBA" id="ARBA00004141"/>
    </source>
</evidence>
<dbReference type="InterPro" id="IPR020537">
    <property type="entry name" value="ATP_synth_F0_csu_DDCD_BS"/>
</dbReference>
<dbReference type="CDD" id="cd18182">
    <property type="entry name" value="ATP-synt_Fo_c_ATP5G3"/>
    <property type="match status" value="1"/>
</dbReference>
<keyword evidence="3 12" id="KW-0813">Transport</keyword>
<name>A0A1W6N3F2_9PROT</name>
<evidence type="ECO:0000256" key="5">
    <source>
        <dbReference type="ARBA" id="ARBA00022692"/>
    </source>
</evidence>
<keyword evidence="11 12" id="KW-0066">ATP synthesis</keyword>
<feature type="domain" description="V-ATPase proteolipid subunit C-like" evidence="13">
    <location>
        <begin position="9"/>
        <end position="71"/>
    </location>
</feature>
<dbReference type="GO" id="GO:0046933">
    <property type="term" value="F:proton-transporting ATP synthase activity, rotational mechanism"/>
    <property type="evidence" value="ECO:0007669"/>
    <property type="project" value="UniProtKB-UniRule"/>
</dbReference>
<comment type="function">
    <text evidence="12">Key component of the F(0) channel; it plays a direct role in translocation across the membrane. A homomeric c-ring of between 10-14 subunits forms the central stalk rotor element with the F(1) delta and epsilon subunits.</text>
</comment>
<accession>A0A1W6N3F2</accession>
<evidence type="ECO:0000256" key="8">
    <source>
        <dbReference type="ARBA" id="ARBA00023065"/>
    </source>
</evidence>
<comment type="subcellular location">
    <subcellularLocation>
        <location evidence="12">Cell membrane</location>
        <topology evidence="12">Multi-pass membrane protein</topology>
    </subcellularLocation>
    <subcellularLocation>
        <location evidence="1">Membrane</location>
        <topology evidence="1">Multi-pass membrane protein</topology>
    </subcellularLocation>
</comment>
<evidence type="ECO:0000256" key="11">
    <source>
        <dbReference type="ARBA" id="ARBA00023310"/>
    </source>
</evidence>
<comment type="similarity">
    <text evidence="2 12">Belongs to the ATPase C chain family.</text>
</comment>
<keyword evidence="9 12" id="KW-0446">Lipid-binding</keyword>
<dbReference type="STRING" id="1414854.GQ61_02320"/>
<proteinExistence type="inferred from homology"/>
<gene>
    <name evidence="12" type="primary">atpE</name>
    <name evidence="14" type="ORF">GQ61_02320</name>
</gene>
<evidence type="ECO:0000259" key="13">
    <source>
        <dbReference type="Pfam" id="PF00137"/>
    </source>
</evidence>
<feature type="transmembrane region" description="Helical" evidence="12">
    <location>
        <begin position="6"/>
        <end position="29"/>
    </location>
</feature>
<evidence type="ECO:0000313" key="15">
    <source>
        <dbReference type="Proteomes" id="UP000237351"/>
    </source>
</evidence>
<dbReference type="RefSeq" id="WP_085783737.1">
    <property type="nucleotide sequence ID" value="NZ_CP008743.1"/>
</dbReference>
<keyword evidence="7 12" id="KW-1133">Transmembrane helix</keyword>
<dbReference type="PRINTS" id="PR00124">
    <property type="entry name" value="ATPASEC"/>
</dbReference>
<dbReference type="GO" id="GO:0045259">
    <property type="term" value="C:proton-transporting ATP synthase complex"/>
    <property type="evidence" value="ECO:0007669"/>
    <property type="project" value="UniProtKB-KW"/>
</dbReference>
<sequence>MEVEAAKVLGAGLAVMGVFGAGIGIGNVFSSSISSIARNPSAKKEIFNMTIIGAALTEAIAIFAIVVAFVILTK</sequence>
<dbReference type="InterPro" id="IPR000454">
    <property type="entry name" value="ATP_synth_F0_csu"/>
</dbReference>
<dbReference type="PANTHER" id="PTHR10031">
    <property type="entry name" value="ATP SYNTHASE LIPID-BINDING PROTEIN, MITOCHONDRIAL"/>
    <property type="match status" value="1"/>
</dbReference>
<evidence type="ECO:0000256" key="12">
    <source>
        <dbReference type="HAMAP-Rule" id="MF_01396"/>
    </source>
</evidence>
<dbReference type="InterPro" id="IPR035921">
    <property type="entry name" value="F/V-ATP_Csub_sf"/>
</dbReference>
<keyword evidence="8 12" id="KW-0406">Ion transport</keyword>
<dbReference type="GO" id="GO:0008289">
    <property type="term" value="F:lipid binding"/>
    <property type="evidence" value="ECO:0007669"/>
    <property type="project" value="UniProtKB-KW"/>
</dbReference>
<reference evidence="14 15" key="1">
    <citation type="submission" date="2014-06" db="EMBL/GenBank/DDBJ databases">
        <title>The genome of the endonuclear symbiont Nucleicultrix amoebiphila.</title>
        <authorList>
            <person name="Schulz F."/>
            <person name="Horn M."/>
        </authorList>
    </citation>
    <scope>NUCLEOTIDE SEQUENCE [LARGE SCALE GENOMIC DNA]</scope>
    <source>
        <strain evidence="14 15">FS5</strain>
    </source>
</reference>
<comment type="function">
    <text evidence="12">F(1)F(0) ATP synthase produces ATP from ADP in the presence of a proton or sodium gradient. F-type ATPases consist of two structural domains, F(1) containing the extramembraneous catalytic core and F(0) containing the membrane proton channel, linked together by a central stalk and a peripheral stalk. During catalysis, ATP synthesis in the catalytic domain of F(1) is coupled via a rotary mechanism of the central stalk subunits to proton translocation.</text>
</comment>
<dbReference type="GO" id="GO:0005886">
    <property type="term" value="C:plasma membrane"/>
    <property type="evidence" value="ECO:0007669"/>
    <property type="project" value="UniProtKB-SubCell"/>
</dbReference>
<evidence type="ECO:0000256" key="2">
    <source>
        <dbReference type="ARBA" id="ARBA00006704"/>
    </source>
</evidence>
<dbReference type="PROSITE" id="PS00605">
    <property type="entry name" value="ATPASE_C"/>
    <property type="match status" value="1"/>
</dbReference>
<organism evidence="14 15">
    <name type="scientific">Candidatus Nucleicultrix amoebiphila FS5</name>
    <dbReference type="NCBI Taxonomy" id="1414854"/>
    <lineage>
        <taxon>Bacteria</taxon>
        <taxon>Pseudomonadati</taxon>
        <taxon>Pseudomonadota</taxon>
        <taxon>Alphaproteobacteria</taxon>
        <taxon>Holosporales</taxon>
        <taxon>Candidatus Nucleicultricaceae</taxon>
        <taxon>Candidatus Nucleicultrix</taxon>
    </lineage>
</organism>
<dbReference type="GO" id="GO:0033177">
    <property type="term" value="C:proton-transporting two-sector ATPase complex, proton-transporting domain"/>
    <property type="evidence" value="ECO:0007669"/>
    <property type="project" value="InterPro"/>
</dbReference>
<feature type="transmembrane region" description="Helical" evidence="12">
    <location>
        <begin position="50"/>
        <end position="72"/>
    </location>
</feature>
<feature type="site" description="Reversibly protonated during proton transport" evidence="12">
    <location>
        <position position="58"/>
    </location>
</feature>
<dbReference type="FunFam" id="1.20.20.10:FF:000008">
    <property type="entry name" value="ATPase subunit 9 homolog"/>
    <property type="match status" value="1"/>
</dbReference>
<dbReference type="EMBL" id="CP008743">
    <property type="protein sequence ID" value="ARN84352.1"/>
    <property type="molecule type" value="Genomic_DNA"/>
</dbReference>
<keyword evidence="12" id="KW-1003">Cell membrane</keyword>
<keyword evidence="5 12" id="KW-0812">Transmembrane</keyword>
<evidence type="ECO:0000256" key="9">
    <source>
        <dbReference type="ARBA" id="ARBA00023121"/>
    </source>
</evidence>
<evidence type="ECO:0000256" key="10">
    <source>
        <dbReference type="ARBA" id="ARBA00023136"/>
    </source>
</evidence>
<dbReference type="InterPro" id="IPR002379">
    <property type="entry name" value="ATPase_proteolipid_c-like_dom"/>
</dbReference>
<evidence type="ECO:0000313" key="14">
    <source>
        <dbReference type="EMBL" id="ARN84352.1"/>
    </source>
</evidence>
<evidence type="ECO:0000256" key="6">
    <source>
        <dbReference type="ARBA" id="ARBA00022781"/>
    </source>
</evidence>